<name>A0AAD1ULW0_EUPCR</name>
<comment type="caution">
    <text evidence="2">The sequence shown here is derived from an EMBL/GenBank/DDBJ whole genome shotgun (WGS) entry which is preliminary data.</text>
</comment>
<dbReference type="Proteomes" id="UP001295684">
    <property type="component" value="Unassembled WGS sequence"/>
</dbReference>
<evidence type="ECO:0000313" key="2">
    <source>
        <dbReference type="EMBL" id="CAI2369232.1"/>
    </source>
</evidence>
<feature type="compositionally biased region" description="Basic residues" evidence="1">
    <location>
        <begin position="51"/>
        <end position="60"/>
    </location>
</feature>
<feature type="compositionally biased region" description="Polar residues" evidence="1">
    <location>
        <begin position="21"/>
        <end position="36"/>
    </location>
</feature>
<dbReference type="EMBL" id="CAMPGE010010383">
    <property type="protein sequence ID" value="CAI2369232.1"/>
    <property type="molecule type" value="Genomic_DNA"/>
</dbReference>
<proteinExistence type="predicted"/>
<protein>
    <submittedName>
        <fullName evidence="2">Uncharacterized protein</fullName>
    </submittedName>
</protein>
<reference evidence="2" key="1">
    <citation type="submission" date="2023-07" db="EMBL/GenBank/DDBJ databases">
        <authorList>
            <consortium name="AG Swart"/>
            <person name="Singh M."/>
            <person name="Singh A."/>
            <person name="Seah K."/>
            <person name="Emmerich C."/>
        </authorList>
    </citation>
    <scope>NUCLEOTIDE SEQUENCE</scope>
    <source>
        <strain evidence="2">DP1</strain>
    </source>
</reference>
<sequence>MYSKCRGLRTREKYLPPKSLLQPSNSNRKIQKSNQIKPGFNSYLKEFFPKKKLSKPKSERKRSLLQSQRRGSQDFCQTMTPVQPKIVETPNLPLVHHPRNLPPGSQNYDPKTFCNSEKFFIAKKKVGNFIKTFNAPVKINHNKKSKRVTEELKVKTLVCDPETHKLTQFHSNCTASLHTPNKLRTTPFSNIKPVRSMPKPGLYLKKRGGKTVSSKASYNATPKPSSPKMKPTNMDKFNKVMSFTLSNKLDDMMDKVTRLKRTWKGAQRGRNNSTNCRERKTGILIKDDFIKQMRSPNVRVTFNLPDED</sequence>
<gene>
    <name evidence="2" type="ORF">ECRASSUSDP1_LOCUS10530</name>
</gene>
<feature type="region of interest" description="Disordered" evidence="1">
    <location>
        <begin position="51"/>
        <end position="73"/>
    </location>
</feature>
<feature type="region of interest" description="Disordered" evidence="1">
    <location>
        <begin position="213"/>
        <end position="234"/>
    </location>
</feature>
<organism evidence="2 3">
    <name type="scientific">Euplotes crassus</name>
    <dbReference type="NCBI Taxonomy" id="5936"/>
    <lineage>
        <taxon>Eukaryota</taxon>
        <taxon>Sar</taxon>
        <taxon>Alveolata</taxon>
        <taxon>Ciliophora</taxon>
        <taxon>Intramacronucleata</taxon>
        <taxon>Spirotrichea</taxon>
        <taxon>Hypotrichia</taxon>
        <taxon>Euplotida</taxon>
        <taxon>Euplotidae</taxon>
        <taxon>Moneuplotes</taxon>
    </lineage>
</organism>
<accession>A0AAD1ULW0</accession>
<feature type="compositionally biased region" description="Low complexity" evidence="1">
    <location>
        <begin position="222"/>
        <end position="231"/>
    </location>
</feature>
<keyword evidence="3" id="KW-1185">Reference proteome</keyword>
<dbReference type="AlphaFoldDB" id="A0AAD1ULW0"/>
<feature type="region of interest" description="Disordered" evidence="1">
    <location>
        <begin position="1"/>
        <end position="37"/>
    </location>
</feature>
<evidence type="ECO:0000313" key="3">
    <source>
        <dbReference type="Proteomes" id="UP001295684"/>
    </source>
</evidence>
<evidence type="ECO:0000256" key="1">
    <source>
        <dbReference type="SAM" id="MobiDB-lite"/>
    </source>
</evidence>